<evidence type="ECO:0000313" key="2">
    <source>
        <dbReference type="EMBL" id="BCA85196.1"/>
    </source>
</evidence>
<dbReference type="PANTHER" id="PTHR22674:SF6">
    <property type="entry name" value="NTPASE KAP FAMILY P-LOOP DOMAIN-CONTAINING PROTEIN 1"/>
    <property type="match status" value="1"/>
</dbReference>
<dbReference type="InterPro" id="IPR027417">
    <property type="entry name" value="P-loop_NTPase"/>
</dbReference>
<gene>
    <name evidence="2" type="ORF">EsVE80_07190</name>
</gene>
<keyword evidence="3" id="KW-1185">Reference proteome</keyword>
<dbReference type="SMART" id="SM00382">
    <property type="entry name" value="AAA"/>
    <property type="match status" value="1"/>
</dbReference>
<dbReference type="RefSeq" id="WP_173102499.1">
    <property type="nucleotide sequence ID" value="NZ_AP022822.1"/>
</dbReference>
<dbReference type="Gene3D" id="3.40.50.300">
    <property type="entry name" value="P-loop containing nucleotide triphosphate hydrolases"/>
    <property type="match status" value="1"/>
</dbReference>
<organism evidence="2 3">
    <name type="scientific">Enterococcus saigonensis</name>
    <dbReference type="NCBI Taxonomy" id="1805431"/>
    <lineage>
        <taxon>Bacteria</taxon>
        <taxon>Bacillati</taxon>
        <taxon>Bacillota</taxon>
        <taxon>Bacilli</taxon>
        <taxon>Lactobacillales</taxon>
        <taxon>Enterococcaceae</taxon>
        <taxon>Enterococcus</taxon>
    </lineage>
</organism>
<dbReference type="Proteomes" id="UP000502998">
    <property type="component" value="Chromosome"/>
</dbReference>
<protein>
    <submittedName>
        <fullName evidence="2">ATPase</fullName>
    </submittedName>
</protein>
<dbReference type="EMBL" id="AP022822">
    <property type="protein sequence ID" value="BCA85196.1"/>
    <property type="molecule type" value="Genomic_DNA"/>
</dbReference>
<dbReference type="Pfam" id="PF07693">
    <property type="entry name" value="KAP_NTPase"/>
    <property type="match status" value="1"/>
</dbReference>
<name>A0A679IJ25_9ENTE</name>
<feature type="domain" description="AAA+ ATPase" evidence="1">
    <location>
        <begin position="31"/>
        <end position="251"/>
    </location>
</feature>
<sequence length="611" mass="69601">MWKDSETEIDYLNFGHLTNLLTNLIDNDKLLPATIGVYGDWGSGKSSLIKMAIRNLNDQNDQEKIVTLNFNGWMFEGYEDAKTVLLESILDTIEKNATLTSKGKQVLKGLFRSVDKLKLMSKGIKYSVDLINTGGIGIIVDQVASKFKEITGEDIPESQIEKTVNSIREELNLTELREDLKLFQENFAELLEDSKIDKLVIFIDELDRCSPDTIIETLEAMRLFVFTGNTIFIIGADERHISYSVERKFSEIKGNQIDIGKEYLEKLVQYPIKIPQLDSNEVEFYVFCLLLEDTFDIGKSMSIFDTINKKRRNNILDFTLSNAISEFSEEDYYNVLSGIYSTAQQLAGLLAVGLNGNPRQCKRFLNSMRMREIMAKSYGIELNRNVLTKIMLVEYFKPAAYEQITILAGKSSNGIVNEFSFLENGVGKEDENALMTFFQDDWSEKWLKINPSLNDKDLRGYLFFTRDSLRNPVKLSSLNLSKDAQKTLQMLTSGGSATLEAAVKSKDQLSLFDRVEISKILSSDIKINNGKYNFSQFKSFFIWVTSNIDILDETIFFLNSLDGEKINIGAGPVIFQYLLESHPDNRVIKIIQSWRNKNGELDKAIEKSEVK</sequence>
<evidence type="ECO:0000259" key="1">
    <source>
        <dbReference type="SMART" id="SM00382"/>
    </source>
</evidence>
<dbReference type="InterPro" id="IPR003593">
    <property type="entry name" value="AAA+_ATPase"/>
</dbReference>
<reference evidence="2 3" key="1">
    <citation type="submission" date="2020-02" db="EMBL/GenBank/DDBJ databases">
        <title>Characterization of vanA genotype vancomycin-resistant Enterococcus saigonensis VE80.</title>
        <authorList>
            <person name="Harada T."/>
            <person name="Motooka D."/>
            <person name="Nakamura S."/>
            <person name="Yamamoto Y."/>
            <person name="Kawahara R."/>
            <person name="Kawatsu K."/>
        </authorList>
    </citation>
    <scope>NUCLEOTIDE SEQUENCE [LARGE SCALE GENOMIC DNA]</scope>
    <source>
        <strain evidence="2 3">VE80</strain>
    </source>
</reference>
<dbReference type="PANTHER" id="PTHR22674">
    <property type="entry name" value="NTPASE, KAP FAMILY P-LOOP DOMAIN-CONTAINING 1"/>
    <property type="match status" value="1"/>
</dbReference>
<proteinExistence type="predicted"/>
<evidence type="ECO:0000313" key="3">
    <source>
        <dbReference type="Proteomes" id="UP000502998"/>
    </source>
</evidence>
<dbReference type="SUPFAM" id="SSF52540">
    <property type="entry name" value="P-loop containing nucleoside triphosphate hydrolases"/>
    <property type="match status" value="1"/>
</dbReference>
<dbReference type="InterPro" id="IPR052754">
    <property type="entry name" value="NTPase_KAP_P-loop"/>
</dbReference>
<accession>A0A679IJ25</accession>
<dbReference type="KEGG" id="esg:EsVE80_07190"/>
<dbReference type="InterPro" id="IPR011646">
    <property type="entry name" value="KAP_P-loop"/>
</dbReference>
<dbReference type="AlphaFoldDB" id="A0A679IJ25"/>